<dbReference type="Gene3D" id="1.20.200.10">
    <property type="entry name" value="Fumarase/aspartase (Central domain)"/>
    <property type="match status" value="1"/>
</dbReference>
<sequence>MPHDRGTLNDARRMVTIGEQLSAKDVADLAIGHAVVHVDLPRVHERLGRARAVVETALASGMPTYGLNRGLGPLRNSEVPLDLMGDFQRFVIVSHAAAIGTPLTRAEGRATLLARLNTLAAGGSGASVALFDGLLDLLTHDVIPVIPAQGSVGAADLSQMAAIGLVLLGEGRAWLPGEDRVVPGAEALAAAGLRPLVLGAKDGLALVGSNALSVASAALTHRRTELIAQRADLVAALTIEALDANLSPFDEVALAARPHPGQLESGARVRAALAGGDLAEGRVYPGSVQDPISIRTVPQVHGALVDELRVLDEMIRIELSCAPDNPYLDVDRGVFISNGNFSITGLAVGFDSVRVALAHVAMLSERRVAQLVRELRHSVTLAEQIQSTISTTGYVTPVILAQTASALVAQVKHAATPVSLTGTTVGDGVEDHASMAYPAVRVTDDILDVVERLFAVEALLAATIIDAGQRRAPRALGAPVARLAATITEITKHNDVTSDVVSWVTEALRRERRGDDHSEMRAPAVPEPHAIHDQEVARHDQLH</sequence>
<keyword evidence="4" id="KW-1185">Reference proteome</keyword>
<proteinExistence type="predicted"/>
<feature type="region of interest" description="Disordered" evidence="2">
    <location>
        <begin position="511"/>
        <end position="543"/>
    </location>
</feature>
<dbReference type="Gene3D" id="1.10.275.10">
    <property type="entry name" value="Fumarase/aspartase (N-terminal domain)"/>
    <property type="match status" value="1"/>
</dbReference>
<dbReference type="SUPFAM" id="SSF48557">
    <property type="entry name" value="L-aspartase-like"/>
    <property type="match status" value="1"/>
</dbReference>
<dbReference type="CDD" id="cd00332">
    <property type="entry name" value="PAL-HAL"/>
    <property type="match status" value="1"/>
</dbReference>
<dbReference type="InterPro" id="IPR008948">
    <property type="entry name" value="L-Aspartase-like"/>
</dbReference>
<dbReference type="Proteomes" id="UP001157109">
    <property type="component" value="Unassembled WGS sequence"/>
</dbReference>
<gene>
    <name evidence="3" type="primary">hutH</name>
    <name evidence="3" type="ORF">GCM10025862_31860</name>
</gene>
<dbReference type="InterPro" id="IPR024083">
    <property type="entry name" value="Fumarase/histidase_N"/>
</dbReference>
<dbReference type="RefSeq" id="WP_284284808.1">
    <property type="nucleotide sequence ID" value="NZ_BSUJ01000001.1"/>
</dbReference>
<evidence type="ECO:0000256" key="2">
    <source>
        <dbReference type="SAM" id="MobiDB-lite"/>
    </source>
</evidence>
<feature type="compositionally biased region" description="Basic and acidic residues" evidence="2">
    <location>
        <begin position="511"/>
        <end position="520"/>
    </location>
</feature>
<comment type="caution">
    <text evidence="3">The sequence shown here is derived from an EMBL/GenBank/DDBJ whole genome shotgun (WGS) entry which is preliminary data.</text>
</comment>
<organism evidence="3 4">
    <name type="scientific">Arsenicicoccus piscis</name>
    <dbReference type="NCBI Taxonomy" id="673954"/>
    <lineage>
        <taxon>Bacteria</taxon>
        <taxon>Bacillati</taxon>
        <taxon>Actinomycetota</taxon>
        <taxon>Actinomycetes</taxon>
        <taxon>Micrococcales</taxon>
        <taxon>Intrasporangiaceae</taxon>
        <taxon>Arsenicicoccus</taxon>
    </lineage>
</organism>
<protein>
    <submittedName>
        <fullName evidence="3">Histidine ammonia-lyase</fullName>
    </submittedName>
</protein>
<accession>A0ABQ6HUB6</accession>
<keyword evidence="1" id="KW-0456">Lyase</keyword>
<evidence type="ECO:0000313" key="3">
    <source>
        <dbReference type="EMBL" id="GMA21165.1"/>
    </source>
</evidence>
<feature type="compositionally biased region" description="Basic and acidic residues" evidence="2">
    <location>
        <begin position="529"/>
        <end position="543"/>
    </location>
</feature>
<evidence type="ECO:0000313" key="4">
    <source>
        <dbReference type="Proteomes" id="UP001157109"/>
    </source>
</evidence>
<dbReference type="PANTHER" id="PTHR10362">
    <property type="entry name" value="HISTIDINE AMMONIA-LYASE"/>
    <property type="match status" value="1"/>
</dbReference>
<dbReference type="Pfam" id="PF00221">
    <property type="entry name" value="Lyase_aromatic"/>
    <property type="match status" value="1"/>
</dbReference>
<reference evidence="4" key="1">
    <citation type="journal article" date="2019" name="Int. J. Syst. Evol. Microbiol.">
        <title>The Global Catalogue of Microorganisms (GCM) 10K type strain sequencing project: providing services to taxonomists for standard genome sequencing and annotation.</title>
        <authorList>
            <consortium name="The Broad Institute Genomics Platform"/>
            <consortium name="The Broad Institute Genome Sequencing Center for Infectious Disease"/>
            <person name="Wu L."/>
            <person name="Ma J."/>
        </authorList>
    </citation>
    <scope>NUCLEOTIDE SEQUENCE [LARGE SCALE GENOMIC DNA]</scope>
    <source>
        <strain evidence="4">NBRC 105830</strain>
    </source>
</reference>
<dbReference type="InterPro" id="IPR001106">
    <property type="entry name" value="Aromatic_Lyase"/>
</dbReference>
<dbReference type="EMBL" id="BSUJ01000001">
    <property type="protein sequence ID" value="GMA21165.1"/>
    <property type="molecule type" value="Genomic_DNA"/>
</dbReference>
<evidence type="ECO:0000256" key="1">
    <source>
        <dbReference type="ARBA" id="ARBA00023239"/>
    </source>
</evidence>
<name>A0ABQ6HUB6_9MICO</name>